<protein>
    <submittedName>
        <fullName evidence="1">Uncharacterized protein</fullName>
    </submittedName>
</protein>
<accession>A0A198A6Q9</accession>
<dbReference type="RefSeq" id="WP_068666947.1">
    <property type="nucleotide sequence ID" value="NZ_LYPB01000074.1"/>
</dbReference>
<organism evidence="1 2">
    <name type="scientific">Paenibacillus oryzisoli</name>
    <dbReference type="NCBI Taxonomy" id="1850517"/>
    <lineage>
        <taxon>Bacteria</taxon>
        <taxon>Bacillati</taxon>
        <taxon>Bacillota</taxon>
        <taxon>Bacilli</taxon>
        <taxon>Bacillales</taxon>
        <taxon>Paenibacillaceae</taxon>
        <taxon>Paenibacillus</taxon>
    </lineage>
</organism>
<evidence type="ECO:0000313" key="1">
    <source>
        <dbReference type="EMBL" id="OAS16761.1"/>
    </source>
</evidence>
<keyword evidence="2" id="KW-1185">Reference proteome</keyword>
<reference evidence="1 2" key="1">
    <citation type="submission" date="2016-05" db="EMBL/GenBank/DDBJ databases">
        <title>Paenibacillus sp. 1ZS3-15 nov., isolated from the rhizosphere soil.</title>
        <authorList>
            <person name="Zhang X.X."/>
            <person name="Zhang J."/>
        </authorList>
    </citation>
    <scope>NUCLEOTIDE SEQUENCE [LARGE SCALE GENOMIC DNA]</scope>
    <source>
        <strain evidence="1 2">1ZS3-15</strain>
    </source>
</reference>
<dbReference type="OrthoDB" id="2579287at2"/>
<sequence>MKNMDEKQSVNKRIDLAKLIEYISKDPESELVVQDTEELLKLIVNQHTMTTGEVMNWFEVSRQRLLGLKNQGYLNELKGGLYSRSNVETMRWQQIEGGRLRYELYPVFRLLDCCLIIDKRRFFDCQTMVKVESKGEHYNPVNHPYKLALEEMLSAAVETYKKNQTVVYLMQKGFDEVYNLDDLQRVEKEGMWFAGEHTKDDFLEMLERTSKTETGLEKADNFQVTINELASM</sequence>
<dbReference type="AlphaFoldDB" id="A0A198A6Q9"/>
<comment type="caution">
    <text evidence="1">The sequence shown here is derived from an EMBL/GenBank/DDBJ whole genome shotgun (WGS) entry which is preliminary data.</text>
</comment>
<name>A0A198A6Q9_9BACL</name>
<proteinExistence type="predicted"/>
<dbReference type="Proteomes" id="UP000078454">
    <property type="component" value="Unassembled WGS sequence"/>
</dbReference>
<dbReference type="EMBL" id="LYPB01000074">
    <property type="protein sequence ID" value="OAS16761.1"/>
    <property type="molecule type" value="Genomic_DNA"/>
</dbReference>
<evidence type="ECO:0000313" key="2">
    <source>
        <dbReference type="Proteomes" id="UP000078454"/>
    </source>
</evidence>
<gene>
    <name evidence="1" type="ORF">A8708_07800</name>
</gene>